<evidence type="ECO:0000313" key="5">
    <source>
        <dbReference type="Proteomes" id="UP000261023"/>
    </source>
</evidence>
<dbReference type="GO" id="GO:0004803">
    <property type="term" value="F:transposase activity"/>
    <property type="evidence" value="ECO:0007669"/>
    <property type="project" value="InterPro"/>
</dbReference>
<dbReference type="PANTHER" id="PTHR33360:SF2">
    <property type="entry name" value="TRANSPOSASE FOR INSERTION SEQUENCE ELEMENT IS200"/>
    <property type="match status" value="1"/>
</dbReference>
<protein>
    <submittedName>
        <fullName evidence="3">IS200/IS605 family transposase</fullName>
    </submittedName>
</protein>
<dbReference type="AlphaFoldDB" id="A0A374NXM3"/>
<evidence type="ECO:0000313" key="4">
    <source>
        <dbReference type="EMBL" id="RGM01196.1"/>
    </source>
</evidence>
<evidence type="ECO:0000313" key="6">
    <source>
        <dbReference type="Proteomes" id="UP000261257"/>
    </source>
</evidence>
<reference evidence="5 6" key="1">
    <citation type="submission" date="2018-08" db="EMBL/GenBank/DDBJ databases">
        <title>A genome reference for cultivated species of the human gut microbiota.</title>
        <authorList>
            <person name="Zou Y."/>
            <person name="Xue W."/>
            <person name="Luo G."/>
        </authorList>
    </citation>
    <scope>NUCLEOTIDE SEQUENCE [LARGE SCALE GENOMIC DNA]</scope>
    <source>
        <strain evidence="2 5">AF19-13AC</strain>
        <strain evidence="4 6">TF05-11AC</strain>
        <strain evidence="3 7">TM09-12</strain>
    </source>
</reference>
<dbReference type="Proteomes" id="UP000263014">
    <property type="component" value="Unassembled WGS sequence"/>
</dbReference>
<dbReference type="Gene3D" id="3.30.70.1290">
    <property type="entry name" value="Transposase IS200-like"/>
    <property type="match status" value="1"/>
</dbReference>
<proteinExistence type="predicted"/>
<dbReference type="GO" id="GO:0003677">
    <property type="term" value="F:DNA binding"/>
    <property type="evidence" value="ECO:0007669"/>
    <property type="project" value="InterPro"/>
</dbReference>
<dbReference type="NCBIfam" id="NF033573">
    <property type="entry name" value="transpos_IS200"/>
    <property type="match status" value="1"/>
</dbReference>
<dbReference type="RefSeq" id="WP_117502124.1">
    <property type="nucleotide sequence ID" value="NZ_QRQF01000009.1"/>
</dbReference>
<gene>
    <name evidence="3" type="primary">tnpA</name>
    <name evidence="2" type="ORF">DWX31_04320</name>
    <name evidence="4" type="ORF">DXC39_19690</name>
    <name evidence="3" type="ORF">DXD79_33680</name>
</gene>
<accession>A0A374NXM3</accession>
<feature type="domain" description="Transposase IS200-like" evidence="1">
    <location>
        <begin position="20"/>
        <end position="139"/>
    </location>
</feature>
<evidence type="ECO:0000313" key="3">
    <source>
        <dbReference type="EMBL" id="RGI94075.1"/>
    </source>
</evidence>
<comment type="caution">
    <text evidence="3">The sequence shown here is derived from an EMBL/GenBank/DDBJ whole genome shotgun (WGS) entry which is preliminary data.</text>
</comment>
<dbReference type="SUPFAM" id="SSF143422">
    <property type="entry name" value="Transposase IS200-like"/>
    <property type="match status" value="1"/>
</dbReference>
<evidence type="ECO:0000313" key="7">
    <source>
        <dbReference type="Proteomes" id="UP000263014"/>
    </source>
</evidence>
<dbReference type="EMBL" id="QTJW01000003">
    <property type="protein sequence ID" value="RGD71516.1"/>
    <property type="molecule type" value="Genomic_DNA"/>
</dbReference>
<dbReference type="Proteomes" id="UP000261023">
    <property type="component" value="Unassembled WGS sequence"/>
</dbReference>
<dbReference type="GO" id="GO:0006313">
    <property type="term" value="P:DNA transposition"/>
    <property type="evidence" value="ECO:0007669"/>
    <property type="project" value="InterPro"/>
</dbReference>
<sequence length="142" mass="16929">MEKVYEISEKTKLTYGRGYVYSLQYHLIWCTKYRKKVLTDGIDIQCKEMLTELADQYSFQILAMEVMPDHIHLLLDCRPQFMISDMVKIMKGNLARRLFLDHPELKKQLWGGHLWNPSYCAVTVSDRSHEQVKHYIDSQKER</sequence>
<dbReference type="PANTHER" id="PTHR33360">
    <property type="entry name" value="TRANSPOSASE FOR INSERTION SEQUENCE ELEMENT IS200"/>
    <property type="match status" value="1"/>
</dbReference>
<dbReference type="Pfam" id="PF01797">
    <property type="entry name" value="Y1_Tnp"/>
    <property type="match status" value="1"/>
</dbReference>
<name>A0A374NXM3_9FIRM</name>
<dbReference type="OrthoDB" id="9798161at2"/>
<dbReference type="InterPro" id="IPR036515">
    <property type="entry name" value="Transposase_17_sf"/>
</dbReference>
<dbReference type="InterPro" id="IPR002686">
    <property type="entry name" value="Transposase_17"/>
</dbReference>
<organism evidence="3 7">
    <name type="scientific">Hungatella hathewayi</name>
    <dbReference type="NCBI Taxonomy" id="154046"/>
    <lineage>
        <taxon>Bacteria</taxon>
        <taxon>Bacillati</taxon>
        <taxon>Bacillota</taxon>
        <taxon>Clostridia</taxon>
        <taxon>Lachnospirales</taxon>
        <taxon>Lachnospiraceae</taxon>
        <taxon>Hungatella</taxon>
    </lineage>
</organism>
<dbReference type="Proteomes" id="UP000261257">
    <property type="component" value="Unassembled WGS sequence"/>
</dbReference>
<dbReference type="EMBL" id="QSSQ01000023">
    <property type="protein sequence ID" value="RGM01196.1"/>
    <property type="molecule type" value="Genomic_DNA"/>
</dbReference>
<dbReference type="SMART" id="SM01321">
    <property type="entry name" value="Y1_Tnp"/>
    <property type="match status" value="1"/>
</dbReference>
<evidence type="ECO:0000259" key="1">
    <source>
        <dbReference type="SMART" id="SM01321"/>
    </source>
</evidence>
<evidence type="ECO:0000313" key="2">
    <source>
        <dbReference type="EMBL" id="RGD71516.1"/>
    </source>
</evidence>
<dbReference type="EMBL" id="QSON01000044">
    <property type="protein sequence ID" value="RGI94075.1"/>
    <property type="molecule type" value="Genomic_DNA"/>
</dbReference>